<dbReference type="Proteomes" id="UP000790787">
    <property type="component" value="Unplaced"/>
</dbReference>
<proteinExistence type="predicted"/>
<evidence type="ECO:0000313" key="1">
    <source>
        <dbReference type="Proteomes" id="UP000790787"/>
    </source>
</evidence>
<protein>
    <submittedName>
        <fullName evidence="2">Retrovirus-related Pol polyprotein from transposon RE2</fullName>
    </submittedName>
</protein>
<organism evidence="1 2">
    <name type="scientific">Nicotiana tabacum</name>
    <name type="common">Common tobacco</name>
    <dbReference type="NCBI Taxonomy" id="4097"/>
    <lineage>
        <taxon>Eukaryota</taxon>
        <taxon>Viridiplantae</taxon>
        <taxon>Streptophyta</taxon>
        <taxon>Embryophyta</taxon>
        <taxon>Tracheophyta</taxon>
        <taxon>Spermatophyta</taxon>
        <taxon>Magnoliopsida</taxon>
        <taxon>eudicotyledons</taxon>
        <taxon>Gunneridae</taxon>
        <taxon>Pentapetalae</taxon>
        <taxon>asterids</taxon>
        <taxon>lamiids</taxon>
        <taxon>Solanales</taxon>
        <taxon>Solanaceae</taxon>
        <taxon>Nicotianoideae</taxon>
        <taxon>Nicotianeae</taxon>
        <taxon>Nicotiana</taxon>
    </lineage>
</organism>
<gene>
    <name evidence="2" type="primary">LOC107773780</name>
</gene>
<keyword evidence="1" id="KW-1185">Reference proteome</keyword>
<evidence type="ECO:0000313" key="2">
    <source>
        <dbReference type="RefSeq" id="XP_075104909.1"/>
    </source>
</evidence>
<accession>A0AC58U612</accession>
<reference evidence="2" key="1">
    <citation type="submission" date="2025-08" db="UniProtKB">
        <authorList>
            <consortium name="RefSeq"/>
        </authorList>
    </citation>
    <scope>IDENTIFICATION</scope>
    <source>
        <tissue evidence="2">Leaf</tissue>
    </source>
</reference>
<name>A0AC58U612_TOBAC</name>
<dbReference type="RefSeq" id="XP_075104909.1">
    <property type="nucleotide sequence ID" value="XM_075248808.1"/>
</dbReference>
<sequence>MNLLPPISKAYSLLQQDESQREAHFATPNFSGDATSFLVSPGTSTTNRNFSQKVNFEARKTAPNVSCKYCKKPGHTIDKCYRLHGFPADFKFTKSKKYASCVQTKSIPTTIVTSTSQHADISAHGFTKEQYQHLLTLLQQAQMSNTSTLDASNVDHSAFAHFAGLFIKYVVDSEGSHVCASSQLGVNPWILDTGATNHMTPHKHLLFNVQPLIKPFSITLPNGYKAKVISTGSLYLRHDIILLHVLLVPSFHFNLISVHQLICQLDCSALFTKIIYSLQGLSLKRPLEIGKAAGRLYYLHPDTDLFLVPLSSMIISSSSTLPNSVSIVSDKSNHVVTHVNGTHALQIDIWGSYNTRTYSGFRYFLTLVDDYTRATWTRLLSCKSNALSVLKAFTGMVKVHFKLSVQTFRSDNAFELGGSSQATKFFSSQGILHQTTILHIPQQNGVVERKYKHLLEVSRAFPFQSNLPLKYWGDCILTVTYLINKFPSIVLKNLSPYEKLHGFPPLYDHLKSFGYFVDSTASFPSPSPAPVVSSSQDSHVPSFPSPTPLSVSPSVISSPPPLRKSTRTVQQPSYLKDYACSSVLSSNSLPHSSKEVMLKEFQALEANQTLDIVPQPPHKKVIPCKWVYKIKQRIDGFIERCKARLVIRGDTQKVGIDFTKIFSLVVKLTIIKCLLILAAKWGWTIFQLDVNNAFLHGDLHE</sequence>